<dbReference type="OrthoDB" id="280020at2"/>
<comment type="caution">
    <text evidence="1">The sequence shown here is derived from an EMBL/GenBank/DDBJ whole genome shotgun (WGS) entry which is preliminary data.</text>
</comment>
<sequence length="81" mass="8916">MALDVVINASGDVRMIYQEEIDPHSLGQPTIRRGSHVEPTVEGSWTADLSPVDGPVLGPFPIRSLALDAEIDWLSRHWLSP</sequence>
<reference evidence="1 2" key="1">
    <citation type="submission" date="2019-02" db="EMBL/GenBank/DDBJ databases">
        <title>Deep-cultivation of Planctomycetes and their phenomic and genomic characterization uncovers novel biology.</title>
        <authorList>
            <person name="Wiegand S."/>
            <person name="Jogler M."/>
            <person name="Boedeker C."/>
            <person name="Pinto D."/>
            <person name="Vollmers J."/>
            <person name="Rivas-Marin E."/>
            <person name="Kohn T."/>
            <person name="Peeters S.H."/>
            <person name="Heuer A."/>
            <person name="Rast P."/>
            <person name="Oberbeckmann S."/>
            <person name="Bunk B."/>
            <person name="Jeske O."/>
            <person name="Meyerdierks A."/>
            <person name="Storesund J.E."/>
            <person name="Kallscheuer N."/>
            <person name="Luecker S."/>
            <person name="Lage O.M."/>
            <person name="Pohl T."/>
            <person name="Merkel B.J."/>
            <person name="Hornburger P."/>
            <person name="Mueller R.-W."/>
            <person name="Bruemmer F."/>
            <person name="Labrenz M."/>
            <person name="Spormann A.M."/>
            <person name="Op Den Camp H."/>
            <person name="Overmann J."/>
            <person name="Amann R."/>
            <person name="Jetten M.S.M."/>
            <person name="Mascher T."/>
            <person name="Medema M.H."/>
            <person name="Devos D.P."/>
            <person name="Kaster A.-K."/>
            <person name="Ovreas L."/>
            <person name="Rohde M."/>
            <person name="Galperin M.Y."/>
            <person name="Jogler C."/>
        </authorList>
    </citation>
    <scope>NUCLEOTIDE SEQUENCE [LARGE SCALE GENOMIC DNA]</scope>
    <source>
        <strain evidence="1 2">Poly51</strain>
    </source>
</reference>
<gene>
    <name evidence="1" type="ORF">Poly51_02070</name>
</gene>
<dbReference type="AlphaFoldDB" id="A0A5C6FJM7"/>
<evidence type="ECO:0000313" key="2">
    <source>
        <dbReference type="Proteomes" id="UP000318288"/>
    </source>
</evidence>
<evidence type="ECO:0000313" key="1">
    <source>
        <dbReference type="EMBL" id="TWU59934.1"/>
    </source>
</evidence>
<dbReference type="Proteomes" id="UP000318288">
    <property type="component" value="Unassembled WGS sequence"/>
</dbReference>
<organism evidence="1 2">
    <name type="scientific">Rubripirellula tenax</name>
    <dbReference type="NCBI Taxonomy" id="2528015"/>
    <lineage>
        <taxon>Bacteria</taxon>
        <taxon>Pseudomonadati</taxon>
        <taxon>Planctomycetota</taxon>
        <taxon>Planctomycetia</taxon>
        <taxon>Pirellulales</taxon>
        <taxon>Pirellulaceae</taxon>
        <taxon>Rubripirellula</taxon>
    </lineage>
</organism>
<keyword evidence="2" id="KW-1185">Reference proteome</keyword>
<name>A0A5C6FJM7_9BACT</name>
<proteinExistence type="predicted"/>
<dbReference type="RefSeq" id="WP_146453493.1">
    <property type="nucleotide sequence ID" value="NZ_SJPW01000001.1"/>
</dbReference>
<dbReference type="EMBL" id="SJPW01000001">
    <property type="protein sequence ID" value="TWU59934.1"/>
    <property type="molecule type" value="Genomic_DNA"/>
</dbReference>
<accession>A0A5C6FJM7</accession>
<protein>
    <submittedName>
        <fullName evidence="1">Uncharacterized protein</fullName>
    </submittedName>
</protein>